<gene>
    <name evidence="9" type="ORF">SAMN02745138_02209</name>
</gene>
<dbReference type="InterPro" id="IPR036005">
    <property type="entry name" value="Creatinase/aminopeptidase-like"/>
</dbReference>
<comment type="cofactor">
    <cofactor evidence="2">
        <name>Mn(2+)</name>
        <dbReference type="ChEBI" id="CHEBI:29035"/>
    </cofactor>
</comment>
<keyword evidence="6" id="KW-0378">Hydrolase</keyword>
<feature type="domain" description="Aminopeptidase P N-terminal" evidence="8">
    <location>
        <begin position="1"/>
        <end position="136"/>
    </location>
</feature>
<keyword evidence="9" id="KW-0645">Protease</keyword>
<keyword evidence="9" id="KW-0031">Aminopeptidase</keyword>
<evidence type="ECO:0000256" key="6">
    <source>
        <dbReference type="ARBA" id="ARBA00022801"/>
    </source>
</evidence>
<keyword evidence="10" id="KW-1185">Reference proteome</keyword>
<dbReference type="SUPFAM" id="SSF53092">
    <property type="entry name" value="Creatinase/prolidase N-terminal domain"/>
    <property type="match status" value="1"/>
</dbReference>
<dbReference type="GO" id="GO:0005829">
    <property type="term" value="C:cytosol"/>
    <property type="evidence" value="ECO:0007669"/>
    <property type="project" value="TreeGrafter"/>
</dbReference>
<dbReference type="InterPro" id="IPR007865">
    <property type="entry name" value="Aminopep_P_N"/>
</dbReference>
<dbReference type="CDD" id="cd01087">
    <property type="entry name" value="Prolidase"/>
    <property type="match status" value="1"/>
</dbReference>
<dbReference type="InterPro" id="IPR001714">
    <property type="entry name" value="Pept_M24_MAP"/>
</dbReference>
<dbReference type="SMART" id="SM01011">
    <property type="entry name" value="AMP_N"/>
    <property type="match status" value="1"/>
</dbReference>
<keyword evidence="7" id="KW-0464">Manganese</keyword>
<name>A0A1M6UNF0_9FIRM</name>
<evidence type="ECO:0000256" key="3">
    <source>
        <dbReference type="ARBA" id="ARBA00008766"/>
    </source>
</evidence>
<evidence type="ECO:0000313" key="9">
    <source>
        <dbReference type="EMBL" id="SHK70679.1"/>
    </source>
</evidence>
<keyword evidence="5" id="KW-0479">Metal-binding</keyword>
<dbReference type="PANTHER" id="PTHR43226:SF4">
    <property type="entry name" value="XAA-PRO AMINOPEPTIDASE 3"/>
    <property type="match status" value="1"/>
</dbReference>
<dbReference type="Gene3D" id="3.90.230.10">
    <property type="entry name" value="Creatinase/methionine aminopeptidase superfamily"/>
    <property type="match status" value="1"/>
</dbReference>
<dbReference type="Gene3D" id="3.40.350.10">
    <property type="entry name" value="Creatinase/prolidase N-terminal domain"/>
    <property type="match status" value="1"/>
</dbReference>
<evidence type="ECO:0000256" key="4">
    <source>
        <dbReference type="ARBA" id="ARBA00012574"/>
    </source>
</evidence>
<evidence type="ECO:0000259" key="8">
    <source>
        <dbReference type="SMART" id="SM01011"/>
    </source>
</evidence>
<dbReference type="InterPro" id="IPR052433">
    <property type="entry name" value="X-Pro_dipept-like"/>
</dbReference>
<dbReference type="Proteomes" id="UP000183975">
    <property type="component" value="Unassembled WGS sequence"/>
</dbReference>
<dbReference type="InterPro" id="IPR000994">
    <property type="entry name" value="Pept_M24"/>
</dbReference>
<proteinExistence type="inferred from homology"/>
<comment type="catalytic activity">
    <reaction evidence="1">
        <text>Release of any N-terminal amino acid, including proline, that is linked to proline, even from a dipeptide or tripeptide.</text>
        <dbReference type="EC" id="3.4.11.9"/>
    </reaction>
</comment>
<protein>
    <recommendedName>
        <fullName evidence="4">Xaa-Pro aminopeptidase</fullName>
        <ecNumber evidence="4">3.4.11.9</ecNumber>
    </recommendedName>
</protein>
<dbReference type="OrthoDB" id="9806388at2"/>
<evidence type="ECO:0000256" key="5">
    <source>
        <dbReference type="ARBA" id="ARBA00022723"/>
    </source>
</evidence>
<sequence length="418" mass="47588">MTERFFIDNRRKLAARLEEGSAAVLFAGKAPLKRGDEYYPFSPDRNFYYVTGVERENCVFLMAKIGGGLQETLFIPRDNGILAKWVGANMTTEEAEEISGMTDIRPIDAFTDDFAQMVFRNNITKIYLDLEHREWDDVLTPALGFAKELREKYPAMAVGDLYPIFGDLRLIKEPYELEKMRKAMDITRMGVEAMMANARPGMMEYEIEAHFDFTLMQHGAREKAFQTIAAAGERGTILHYTKNNGQTKDGDLLLVDCGAQVDWYNGDISRTFPVNGKFTERQKLVYNIVLEGQQKVIDAIRPGQPFSRLNEILKEHYLEALKEIGLVKTMADVAKYYYHGVSHYLGAETHDIGRYTERVLQPGMVLTVEPGLYIEEWGIGIRIEDDALVTEEGCEIMTKDMIKTVEEIEAFMAKGKQA</sequence>
<evidence type="ECO:0000256" key="1">
    <source>
        <dbReference type="ARBA" id="ARBA00001424"/>
    </source>
</evidence>
<dbReference type="Pfam" id="PF05195">
    <property type="entry name" value="AMP_N"/>
    <property type="match status" value="1"/>
</dbReference>
<dbReference type="AlphaFoldDB" id="A0A1M6UNF0"/>
<evidence type="ECO:0000256" key="7">
    <source>
        <dbReference type="ARBA" id="ARBA00023211"/>
    </source>
</evidence>
<dbReference type="EMBL" id="FRAH01000040">
    <property type="protein sequence ID" value="SHK70679.1"/>
    <property type="molecule type" value="Genomic_DNA"/>
</dbReference>
<dbReference type="Pfam" id="PF00557">
    <property type="entry name" value="Peptidase_M24"/>
    <property type="match status" value="1"/>
</dbReference>
<dbReference type="PRINTS" id="PR00599">
    <property type="entry name" value="MAPEPTIDASE"/>
</dbReference>
<dbReference type="GO" id="GO:0070006">
    <property type="term" value="F:metalloaminopeptidase activity"/>
    <property type="evidence" value="ECO:0007669"/>
    <property type="project" value="InterPro"/>
</dbReference>
<evidence type="ECO:0000313" key="10">
    <source>
        <dbReference type="Proteomes" id="UP000183975"/>
    </source>
</evidence>
<dbReference type="PANTHER" id="PTHR43226">
    <property type="entry name" value="XAA-PRO AMINOPEPTIDASE 3"/>
    <property type="match status" value="1"/>
</dbReference>
<dbReference type="InterPro" id="IPR029149">
    <property type="entry name" value="Creatin/AminoP/Spt16_N"/>
</dbReference>
<organism evidence="9 10">
    <name type="scientific">Anaerotignum lactatifermentans DSM 14214</name>
    <dbReference type="NCBI Taxonomy" id="1121323"/>
    <lineage>
        <taxon>Bacteria</taxon>
        <taxon>Bacillati</taxon>
        <taxon>Bacillota</taxon>
        <taxon>Clostridia</taxon>
        <taxon>Lachnospirales</taxon>
        <taxon>Anaerotignaceae</taxon>
        <taxon>Anaerotignum</taxon>
    </lineage>
</organism>
<evidence type="ECO:0000256" key="2">
    <source>
        <dbReference type="ARBA" id="ARBA00001936"/>
    </source>
</evidence>
<dbReference type="SUPFAM" id="SSF55920">
    <property type="entry name" value="Creatinase/aminopeptidase"/>
    <property type="match status" value="1"/>
</dbReference>
<dbReference type="RefSeq" id="WP_072851779.1">
    <property type="nucleotide sequence ID" value="NZ_FRAH01000040.1"/>
</dbReference>
<dbReference type="GO" id="GO:0030145">
    <property type="term" value="F:manganese ion binding"/>
    <property type="evidence" value="ECO:0007669"/>
    <property type="project" value="InterPro"/>
</dbReference>
<dbReference type="GO" id="GO:0006508">
    <property type="term" value="P:proteolysis"/>
    <property type="evidence" value="ECO:0007669"/>
    <property type="project" value="TreeGrafter"/>
</dbReference>
<accession>A0A1M6UNF0</accession>
<dbReference type="EC" id="3.4.11.9" evidence="4"/>
<reference evidence="9 10" key="1">
    <citation type="submission" date="2016-11" db="EMBL/GenBank/DDBJ databases">
        <authorList>
            <person name="Jaros S."/>
            <person name="Januszkiewicz K."/>
            <person name="Wedrychowicz H."/>
        </authorList>
    </citation>
    <scope>NUCLEOTIDE SEQUENCE [LARGE SCALE GENOMIC DNA]</scope>
    <source>
        <strain evidence="9 10">DSM 14214</strain>
    </source>
</reference>
<comment type="similarity">
    <text evidence="3">Belongs to the peptidase M24B family.</text>
</comment>